<dbReference type="Pfam" id="PF13092">
    <property type="entry name" value="CENP-L"/>
    <property type="match status" value="1"/>
</dbReference>
<evidence type="ECO:0008006" key="5">
    <source>
        <dbReference type="Google" id="ProtNLM"/>
    </source>
</evidence>
<dbReference type="EMBL" id="CVQH01008335">
    <property type="protein sequence ID" value="CRK17260.1"/>
    <property type="molecule type" value="Genomic_DNA"/>
</dbReference>
<dbReference type="EMBL" id="JAEMWZ010000043">
    <property type="protein sequence ID" value="KAG7140539.1"/>
    <property type="molecule type" value="Genomic_DNA"/>
</dbReference>
<evidence type="ECO:0000313" key="4">
    <source>
        <dbReference type="Proteomes" id="UP000044602"/>
    </source>
</evidence>
<keyword evidence="4" id="KW-1185">Reference proteome</keyword>
<feature type="region of interest" description="Disordered" evidence="1">
    <location>
        <begin position="1"/>
        <end position="42"/>
    </location>
</feature>
<dbReference type="OrthoDB" id="8864979at2759"/>
<name>A0A0G4L690_VERLO</name>
<dbReference type="AlphaFoldDB" id="A0A0G4L690"/>
<reference evidence="2 4" key="1">
    <citation type="submission" date="2015-05" db="EMBL/GenBank/DDBJ databases">
        <authorList>
            <person name="Wang D.B."/>
            <person name="Wang M."/>
        </authorList>
    </citation>
    <scope>NUCLEOTIDE SEQUENCE [LARGE SCALE GENOMIC DNA]</scope>
    <source>
        <strain evidence="2">VL1</strain>
    </source>
</reference>
<protein>
    <recommendedName>
        <fullName evidence="5">Siroheme synthase</fullName>
    </recommendedName>
</protein>
<dbReference type="Proteomes" id="UP000044602">
    <property type="component" value="Unassembled WGS sequence"/>
</dbReference>
<evidence type="ECO:0000313" key="3">
    <source>
        <dbReference type="EMBL" id="KAG7140539.1"/>
    </source>
</evidence>
<accession>A0A0G4L690</accession>
<organism evidence="2 4">
    <name type="scientific">Verticillium longisporum</name>
    <name type="common">Verticillium dahliae var. longisporum</name>
    <dbReference type="NCBI Taxonomy" id="100787"/>
    <lineage>
        <taxon>Eukaryota</taxon>
        <taxon>Fungi</taxon>
        <taxon>Dikarya</taxon>
        <taxon>Ascomycota</taxon>
        <taxon>Pezizomycotina</taxon>
        <taxon>Sordariomycetes</taxon>
        <taxon>Hypocreomycetidae</taxon>
        <taxon>Glomerellales</taxon>
        <taxon>Plectosphaerellaceae</taxon>
        <taxon>Verticillium</taxon>
    </lineage>
</organism>
<gene>
    <name evidence="2" type="ORF">BN1708_011994</name>
    <name evidence="3" type="ORF">HYQ45_002702</name>
</gene>
<dbReference type="InterPro" id="IPR025204">
    <property type="entry name" value="CENP-L"/>
</dbReference>
<evidence type="ECO:0000256" key="1">
    <source>
        <dbReference type="SAM" id="MobiDB-lite"/>
    </source>
</evidence>
<sequence>MPPRRRKRPSGANVPTIVSTPPASDPNEELHEPPPPFFNTSFSTHRTSPLYIGNEPLSPTRLNDLALRLRDTLVGDVVRGVQVGLEGSDTSLGRAGSLERVVMRWFEAGALLGHEPDDTHRPASRDLSSDAIFGRAGGGAGSTGTRGLCIEMRYENALCTAIMLPRLEGKGRASEHAFHGRNGAAMPGWLGLDKDTEAEKGRFIHLPLLLLRMPTPMKAFVTDFLARTFDCRISPLRLGTKTLVASWERWIEQAGLPTQGPLAKDLVLTLGFFTTPPAEPVAALEDSAPAVESLGIKSIDIIIPPSDLGRFVQVGESRGVGSKRKRASQSWENDSRKRSKLAGGSSEEGWAWHDGEKRDAGVARQPFIEATAEYFDKHLAIDLFHPSVRITKIACGGFALSENRIKVFATGSGDDDSSTLTASRAVWTLVSDLVDRAA</sequence>
<dbReference type="Proteomes" id="UP000689129">
    <property type="component" value="Unassembled WGS sequence"/>
</dbReference>
<evidence type="ECO:0000313" key="2">
    <source>
        <dbReference type="EMBL" id="CRK17260.1"/>
    </source>
</evidence>
<dbReference type="STRING" id="100787.A0A0G4L690"/>
<reference evidence="3" key="2">
    <citation type="journal article" date="2021" name="Mol. Plant Pathol.">
        <title>A 20-kb lineage-specific genomic region tames virulence in pathogenic amphidiploid Verticillium longisporum.</title>
        <authorList>
            <person name="Harting R."/>
            <person name="Starke J."/>
            <person name="Kusch H."/>
            <person name="Poggeler S."/>
            <person name="Maurus I."/>
            <person name="Schluter R."/>
            <person name="Landesfeind M."/>
            <person name="Bulla I."/>
            <person name="Nowrousian M."/>
            <person name="de Jonge R."/>
            <person name="Stahlhut G."/>
            <person name="Hoff K.J."/>
            <person name="Asshauer K.P."/>
            <person name="Thurmer A."/>
            <person name="Stanke M."/>
            <person name="Daniel R."/>
            <person name="Morgenstern B."/>
            <person name="Thomma B.P.H.J."/>
            <person name="Kronstad J.W."/>
            <person name="Braus-Stromeyer S.A."/>
            <person name="Braus G.H."/>
        </authorList>
    </citation>
    <scope>NUCLEOTIDE SEQUENCE</scope>
    <source>
        <strain evidence="3">Vl32</strain>
    </source>
</reference>
<feature type="region of interest" description="Disordered" evidence="1">
    <location>
        <begin position="322"/>
        <end position="353"/>
    </location>
</feature>
<feature type="non-terminal residue" evidence="2">
    <location>
        <position position="438"/>
    </location>
</feature>
<proteinExistence type="predicted"/>